<dbReference type="EC" id="4.1.3.17" evidence="10"/>
<feature type="binding site" evidence="9">
    <location>
        <begin position="80"/>
        <end position="83"/>
    </location>
    <ligand>
        <name>substrate</name>
    </ligand>
</feature>
<dbReference type="CDD" id="cd16841">
    <property type="entry name" value="RraA_family"/>
    <property type="match status" value="1"/>
</dbReference>
<dbReference type="InterPro" id="IPR036704">
    <property type="entry name" value="RraA/RraA-like_sf"/>
</dbReference>
<evidence type="ECO:0000256" key="4">
    <source>
        <dbReference type="ARBA" id="ARBA00011233"/>
    </source>
</evidence>
<evidence type="ECO:0000256" key="6">
    <source>
        <dbReference type="ARBA" id="ARBA00023239"/>
    </source>
</evidence>
<keyword evidence="12" id="KW-1185">Reference proteome</keyword>
<dbReference type="GO" id="GO:0047443">
    <property type="term" value="F:4-hydroxy-4-methyl-2-oxoglutarate aldolase activity"/>
    <property type="evidence" value="ECO:0007669"/>
    <property type="project" value="UniProtKB-EC"/>
</dbReference>
<comment type="caution">
    <text evidence="11">The sequence shown here is derived from an EMBL/GenBank/DDBJ whole genome shotgun (WGS) entry which is preliminary data.</text>
</comment>
<dbReference type="InterPro" id="IPR010203">
    <property type="entry name" value="RraA"/>
</dbReference>
<dbReference type="Pfam" id="PF03737">
    <property type="entry name" value="RraA-like"/>
    <property type="match status" value="1"/>
</dbReference>
<comment type="catalytic activity">
    <reaction evidence="1 10">
        <text>4-hydroxy-4-methyl-2-oxoglutarate = 2 pyruvate</text>
        <dbReference type="Rhea" id="RHEA:22748"/>
        <dbReference type="ChEBI" id="CHEBI:15361"/>
        <dbReference type="ChEBI" id="CHEBI:58276"/>
        <dbReference type="EC" id="4.1.3.17"/>
    </reaction>
</comment>
<comment type="cofactor">
    <cofactor evidence="2 10">
        <name>a divalent metal cation</name>
        <dbReference type="ChEBI" id="CHEBI:60240"/>
    </cofactor>
</comment>
<dbReference type="EMBL" id="LSTO01000001">
    <property type="protein sequence ID" value="OWW21286.1"/>
    <property type="molecule type" value="Genomic_DNA"/>
</dbReference>
<comment type="subunit">
    <text evidence="4 10">Homotrimer.</text>
</comment>
<evidence type="ECO:0000256" key="8">
    <source>
        <dbReference type="ARBA" id="ARBA00047973"/>
    </source>
</evidence>
<reference evidence="11 12" key="1">
    <citation type="submission" date="2016-02" db="EMBL/GenBank/DDBJ databases">
        <authorList>
            <person name="Wen L."/>
            <person name="He K."/>
            <person name="Yang H."/>
        </authorList>
    </citation>
    <scope>NUCLEOTIDE SEQUENCE [LARGE SCALE GENOMIC DNA]</scope>
    <source>
        <strain evidence="11 12">TSA40</strain>
    </source>
</reference>
<organism evidence="11 12">
    <name type="scientific">Noviherbaspirillum denitrificans</name>
    <dbReference type="NCBI Taxonomy" id="1968433"/>
    <lineage>
        <taxon>Bacteria</taxon>
        <taxon>Pseudomonadati</taxon>
        <taxon>Pseudomonadota</taxon>
        <taxon>Betaproteobacteria</taxon>
        <taxon>Burkholderiales</taxon>
        <taxon>Oxalobacteraceae</taxon>
        <taxon>Noviherbaspirillum</taxon>
    </lineage>
</organism>
<dbReference type="GO" id="GO:0008948">
    <property type="term" value="F:oxaloacetate decarboxylase activity"/>
    <property type="evidence" value="ECO:0007669"/>
    <property type="project" value="UniProtKB-EC"/>
</dbReference>
<proteinExistence type="inferred from homology"/>
<dbReference type="Gene3D" id="3.50.30.40">
    <property type="entry name" value="Ribonuclease E inhibitor RraA/RraA-like"/>
    <property type="match status" value="1"/>
</dbReference>
<dbReference type="GO" id="GO:0046872">
    <property type="term" value="F:metal ion binding"/>
    <property type="evidence" value="ECO:0007669"/>
    <property type="project" value="UniProtKB-KW"/>
</dbReference>
<dbReference type="RefSeq" id="WP_088708144.1">
    <property type="nucleotide sequence ID" value="NZ_LSTO01000001.1"/>
</dbReference>
<evidence type="ECO:0000256" key="2">
    <source>
        <dbReference type="ARBA" id="ARBA00001968"/>
    </source>
</evidence>
<dbReference type="GO" id="GO:0008428">
    <property type="term" value="F:ribonuclease inhibitor activity"/>
    <property type="evidence" value="ECO:0007669"/>
    <property type="project" value="InterPro"/>
</dbReference>
<dbReference type="InterPro" id="IPR005493">
    <property type="entry name" value="RraA/RraA-like"/>
</dbReference>
<dbReference type="GO" id="GO:0051252">
    <property type="term" value="P:regulation of RNA metabolic process"/>
    <property type="evidence" value="ECO:0007669"/>
    <property type="project" value="InterPro"/>
</dbReference>
<feature type="binding site" evidence="9">
    <location>
        <position position="103"/>
    </location>
    <ligand>
        <name>Mg(2+)</name>
        <dbReference type="ChEBI" id="CHEBI:18420"/>
    </ligand>
</feature>
<evidence type="ECO:0000256" key="1">
    <source>
        <dbReference type="ARBA" id="ARBA00001342"/>
    </source>
</evidence>
<dbReference type="PANTHER" id="PTHR33254:SF4">
    <property type="entry name" value="4-HYDROXY-4-METHYL-2-OXOGLUTARATE ALDOLASE 3-RELATED"/>
    <property type="match status" value="1"/>
</dbReference>
<feature type="binding site" evidence="9">
    <location>
        <position position="102"/>
    </location>
    <ligand>
        <name>substrate</name>
    </ligand>
</feature>
<comment type="similarity">
    <text evidence="3 10">Belongs to the class II aldolase/RraA-like family.</text>
</comment>
<evidence type="ECO:0000313" key="11">
    <source>
        <dbReference type="EMBL" id="OWW21286.1"/>
    </source>
</evidence>
<dbReference type="EC" id="4.1.1.112" evidence="10"/>
<sequence>MAFATCDICDANEDKIAAGTLSALPPVFQKFGKRTAFSGQAATLKVFEDNVLVRAALETPGNGRVLVVDGGGSLRCALVGGNLGVLAEKNGWAGILVNGCIRDSEEINGCDIGVRALATHPQRSIRKGVGDKDLRVSIAGVAINPGDWIYADADGVLVAAQKLD</sequence>
<keyword evidence="5 9" id="KW-0479">Metal-binding</keyword>
<gene>
    <name evidence="11" type="ORF">AYR66_19210</name>
</gene>
<dbReference type="NCBIfam" id="NF006875">
    <property type="entry name" value="PRK09372.1"/>
    <property type="match status" value="1"/>
</dbReference>
<dbReference type="NCBIfam" id="TIGR01935">
    <property type="entry name" value="NOT-MenG"/>
    <property type="match status" value="1"/>
</dbReference>
<keyword evidence="6 10" id="KW-0456">Lyase</keyword>
<name>A0A254TF64_9BURK</name>
<dbReference type="OrthoDB" id="943692at2"/>
<accession>A0A254TF64</accession>
<evidence type="ECO:0000256" key="7">
    <source>
        <dbReference type="ARBA" id="ARBA00025046"/>
    </source>
</evidence>
<evidence type="ECO:0000256" key="10">
    <source>
        <dbReference type="RuleBase" id="RU004338"/>
    </source>
</evidence>
<dbReference type="Proteomes" id="UP000197535">
    <property type="component" value="Unassembled WGS sequence"/>
</dbReference>
<dbReference type="SUPFAM" id="SSF89562">
    <property type="entry name" value="RraA-like"/>
    <property type="match status" value="1"/>
</dbReference>
<evidence type="ECO:0000256" key="3">
    <source>
        <dbReference type="ARBA" id="ARBA00008621"/>
    </source>
</evidence>
<dbReference type="AlphaFoldDB" id="A0A254TF64"/>
<comment type="function">
    <text evidence="7 10">Catalyzes the aldol cleavage of 4-hydroxy-4-methyl-2-oxoglutarate (HMG) into 2 molecules of pyruvate. Also contains a secondary oxaloacetate (OAA) decarboxylase activity due to the common pyruvate enolate transition state formed following C-C bond cleavage in the retro-aldol and decarboxylation reactions.</text>
</comment>
<comment type="catalytic activity">
    <reaction evidence="8 10">
        <text>oxaloacetate + H(+) = pyruvate + CO2</text>
        <dbReference type="Rhea" id="RHEA:15641"/>
        <dbReference type="ChEBI" id="CHEBI:15361"/>
        <dbReference type="ChEBI" id="CHEBI:15378"/>
        <dbReference type="ChEBI" id="CHEBI:16452"/>
        <dbReference type="ChEBI" id="CHEBI:16526"/>
        <dbReference type="EC" id="4.1.1.112"/>
    </reaction>
</comment>
<dbReference type="PANTHER" id="PTHR33254">
    <property type="entry name" value="4-HYDROXY-4-METHYL-2-OXOGLUTARATE ALDOLASE 3-RELATED"/>
    <property type="match status" value="1"/>
</dbReference>
<evidence type="ECO:0000256" key="9">
    <source>
        <dbReference type="PIRSR" id="PIRSR605493-1"/>
    </source>
</evidence>
<evidence type="ECO:0000313" key="12">
    <source>
        <dbReference type="Proteomes" id="UP000197535"/>
    </source>
</evidence>
<protein>
    <recommendedName>
        <fullName evidence="10">4-hydroxy-4-methyl-2-oxoglutarate aldolase</fullName>
        <shortName evidence="10">HMG aldolase</shortName>
        <ecNumber evidence="10">4.1.1.112</ecNumber>
        <ecNumber evidence="10">4.1.3.17</ecNumber>
    </recommendedName>
    <alternativeName>
        <fullName evidence="10">Oxaloacetate decarboxylase</fullName>
    </alternativeName>
</protein>
<comment type="cofactor">
    <cofactor evidence="9">
        <name>Mg(2+)</name>
        <dbReference type="ChEBI" id="CHEBI:18420"/>
    </cofactor>
</comment>
<evidence type="ECO:0000256" key="5">
    <source>
        <dbReference type="ARBA" id="ARBA00022723"/>
    </source>
</evidence>
<keyword evidence="9" id="KW-0460">Magnesium</keyword>